<keyword evidence="1" id="KW-0614">Plasmid</keyword>
<geneLocation type="plasmid" evidence="1 2">
    <name>pLDW-4</name>
</geneLocation>
<organism evidence="1 2">
    <name type="scientific">Loigolactobacillus coryniformis subsp. torquens DSM 20004 = KCTC 3535</name>
    <dbReference type="NCBI Taxonomy" id="1423822"/>
    <lineage>
        <taxon>Bacteria</taxon>
        <taxon>Bacillati</taxon>
        <taxon>Bacillota</taxon>
        <taxon>Bacilli</taxon>
        <taxon>Lactobacillales</taxon>
        <taxon>Lactobacillaceae</taxon>
        <taxon>Loigolactobacillus</taxon>
    </lineage>
</organism>
<protein>
    <submittedName>
        <fullName evidence="1">Uncharacterized protein</fullName>
    </submittedName>
</protein>
<dbReference type="OrthoDB" id="2327946at2"/>
<evidence type="ECO:0000313" key="2">
    <source>
        <dbReference type="Proteomes" id="UP000223559"/>
    </source>
</evidence>
<keyword evidence="2" id="KW-1185">Reference proteome</keyword>
<sequence length="283" mass="30055">MNFSQLKQGDYSSLVGAWTELGSVSPRYAKLSKTELTNPNTNQITVTKTGITMGDVSLVSTTLKDNDGDHALVYSEKDGLLVATLQNQDVSINWTVTLYPKGTANPFKTSDGPVSNKQNLIAIWTSNNQVTDVFAESATSTDTAATADTKTVKLDIAQLAMNNLASLVGTWVNASNGKQIVVSKEIMNRPEGSNSSMKSGAIVEVTTTNAYPEVIGVVGSESGYIQGAIGTYDPSVDGSPFSPLTILPAGIKANDNDDSDSTRDRLIMDGGQSGYASEAYYRK</sequence>
<reference evidence="1 2" key="1">
    <citation type="submission" date="2016-10" db="EMBL/GenBank/DDBJ databases">
        <title>The whole genome sequencing and assembly of L. cotyniformis subsp. torquens DSM 20004 strain.</title>
        <authorList>
            <person name="Park M.-K."/>
            <person name="Lee Y.-J."/>
            <person name="Yi H."/>
            <person name="Bahn Y.-S."/>
            <person name="Kim J.F."/>
            <person name="Lee D.-W."/>
        </authorList>
    </citation>
    <scope>NUCLEOTIDE SEQUENCE [LARGE SCALE GENOMIC DNA]</scope>
    <source>
        <strain evidence="1 2">DSM 20004</strain>
        <plasmid evidence="1 2">pLDW-4</plasmid>
    </source>
</reference>
<name>A0A2D1KSN6_9LACO</name>
<dbReference type="AlphaFoldDB" id="A0A2D1KSN6"/>
<proteinExistence type="predicted"/>
<dbReference type="Proteomes" id="UP000223559">
    <property type="component" value="Plasmid pLDW-4"/>
</dbReference>
<evidence type="ECO:0000313" key="1">
    <source>
        <dbReference type="EMBL" id="ATO45124.1"/>
    </source>
</evidence>
<dbReference type="EMBL" id="CP017698">
    <property type="protein sequence ID" value="ATO45124.1"/>
    <property type="molecule type" value="Genomic_DNA"/>
</dbReference>
<dbReference type="KEGG" id="lcy:LC20004_14435"/>
<dbReference type="RefSeq" id="WP_040473095.1">
    <property type="nucleotide sequence ID" value="NZ_AZDC01000232.1"/>
</dbReference>
<gene>
    <name evidence="1" type="ORF">LC20004_14435</name>
</gene>
<accession>A0A2D1KSN6</accession>